<dbReference type="Proteomes" id="UP000192353">
    <property type="component" value="Unassembled WGS sequence"/>
</dbReference>
<comment type="function">
    <text evidence="16">Digests double-stranded RNA. Involved in the processing of primary rRNA transcript to yield the immediate precursors to the large and small rRNAs (23S and 16S). Also processes some mRNAs, and tRNAs when they are encoded in the rRNA operon.</text>
</comment>
<evidence type="ECO:0000256" key="16">
    <source>
        <dbReference type="ARBA" id="ARBA00053741"/>
    </source>
</evidence>
<evidence type="ECO:0000259" key="18">
    <source>
        <dbReference type="PROSITE" id="PS50137"/>
    </source>
</evidence>
<dbReference type="Proteomes" id="UP001231316">
    <property type="component" value="Chromosome"/>
</dbReference>
<evidence type="ECO:0000313" key="29">
    <source>
        <dbReference type="Proteomes" id="UP000192353"/>
    </source>
</evidence>
<dbReference type="GO" id="GO:0005737">
    <property type="term" value="C:cytoplasm"/>
    <property type="evidence" value="ECO:0007669"/>
    <property type="project" value="UniProtKB-SubCell"/>
</dbReference>
<dbReference type="EMBL" id="VSTR01000001">
    <property type="protein sequence ID" value="MYY72224.1"/>
    <property type="molecule type" value="Genomic_DNA"/>
</dbReference>
<keyword evidence="5 17" id="KW-0963">Cytoplasm</keyword>
<dbReference type="Proteomes" id="UP000470980">
    <property type="component" value="Unassembled WGS sequence"/>
</dbReference>
<feature type="domain" description="DRBM" evidence="18">
    <location>
        <begin position="163"/>
        <end position="232"/>
    </location>
</feature>
<dbReference type="Proteomes" id="UP000245607">
    <property type="component" value="Unassembled WGS sequence"/>
</dbReference>
<dbReference type="Proteomes" id="UP000195378">
    <property type="component" value="Chromosome"/>
</dbReference>
<dbReference type="SMART" id="SM00358">
    <property type="entry name" value="DSRM"/>
    <property type="match status" value="1"/>
</dbReference>
<evidence type="ECO:0000256" key="7">
    <source>
        <dbReference type="ARBA" id="ARBA00022664"/>
    </source>
</evidence>
<reference evidence="27" key="7">
    <citation type="submission" date="2023-04" db="EMBL/GenBank/DDBJ databases">
        <title>Four porcine-derived lactic acid bacteria strains analyses and their evaluation as potential probiotics based on genomics.</title>
        <authorList>
            <person name="Niu D."/>
        </authorList>
    </citation>
    <scope>NUCLEOTIDE SEQUENCE</scope>
    <source>
        <strain evidence="27">ZSA5</strain>
    </source>
</reference>
<evidence type="ECO:0000313" key="22">
    <source>
        <dbReference type="EMBL" id="MYY72224.1"/>
    </source>
</evidence>
<organism evidence="20 28">
    <name type="scientific">Ligilactobacillus salivarius</name>
    <dbReference type="NCBI Taxonomy" id="1624"/>
    <lineage>
        <taxon>Bacteria</taxon>
        <taxon>Bacillati</taxon>
        <taxon>Bacillota</taxon>
        <taxon>Bacilli</taxon>
        <taxon>Lactobacillales</taxon>
        <taxon>Lactobacillaceae</taxon>
        <taxon>Ligilactobacillus</taxon>
    </lineage>
</organism>
<feature type="domain" description="RNase III" evidence="19">
    <location>
        <begin position="6"/>
        <end position="137"/>
    </location>
</feature>
<dbReference type="GO" id="GO:0004525">
    <property type="term" value="F:ribonuclease III activity"/>
    <property type="evidence" value="ECO:0007669"/>
    <property type="project" value="UniProtKB-UniRule"/>
</dbReference>
<protein>
    <recommendedName>
        <fullName evidence="17">Ribonuclease 3</fullName>
        <ecNumber evidence="17">3.1.26.3</ecNumber>
    </recommendedName>
    <alternativeName>
        <fullName evidence="17">Ribonuclease III</fullName>
        <shortName evidence="17">RNase III</shortName>
    </alternativeName>
</protein>
<dbReference type="InterPro" id="IPR014720">
    <property type="entry name" value="dsRBD_dom"/>
</dbReference>
<comment type="subunit">
    <text evidence="4 17">Homodimer.</text>
</comment>
<dbReference type="KEGG" id="lsj:LSJ_0673"/>
<dbReference type="GO" id="GO:0008033">
    <property type="term" value="P:tRNA processing"/>
    <property type="evidence" value="ECO:0007669"/>
    <property type="project" value="UniProtKB-KW"/>
</dbReference>
<dbReference type="Gene3D" id="3.30.160.20">
    <property type="match status" value="1"/>
</dbReference>
<dbReference type="GO" id="GO:0010468">
    <property type="term" value="P:regulation of gene expression"/>
    <property type="evidence" value="ECO:0007669"/>
    <property type="project" value="TreeGrafter"/>
</dbReference>
<dbReference type="Proteomes" id="UP000029488">
    <property type="component" value="Chromosome"/>
</dbReference>
<dbReference type="CDD" id="cd00593">
    <property type="entry name" value="RIBOc"/>
    <property type="match status" value="1"/>
</dbReference>
<evidence type="ECO:0000259" key="19">
    <source>
        <dbReference type="PROSITE" id="PS50142"/>
    </source>
</evidence>
<comment type="catalytic activity">
    <reaction evidence="1 17">
        <text>Endonucleolytic cleavage to 5'-phosphomonoester.</text>
        <dbReference type="EC" id="3.1.26.3"/>
    </reaction>
</comment>
<evidence type="ECO:0000256" key="12">
    <source>
        <dbReference type="ARBA" id="ARBA00022759"/>
    </source>
</evidence>
<dbReference type="CDD" id="cd10845">
    <property type="entry name" value="DSRM_RNAse_III_family"/>
    <property type="match status" value="1"/>
</dbReference>
<evidence type="ECO:0000256" key="5">
    <source>
        <dbReference type="ARBA" id="ARBA00022490"/>
    </source>
</evidence>
<evidence type="ECO:0000256" key="17">
    <source>
        <dbReference type="HAMAP-Rule" id="MF_00104"/>
    </source>
</evidence>
<reference evidence="26 32" key="5">
    <citation type="submission" date="2018-05" db="EMBL/GenBank/DDBJ databases">
        <title>Lactobacillus salivarius genome sequencing and assembly.</title>
        <authorList>
            <person name="Audisio C."/>
            <person name="Albarracin L."/>
            <person name="Torres M.J."/>
            <person name="Hebert E.M."/>
            <person name="Saavedra L."/>
        </authorList>
    </citation>
    <scope>NUCLEOTIDE SEQUENCE [LARGE SCALE GENOMIC DNA]</scope>
    <source>
        <strain evidence="26 32">A3iob</strain>
    </source>
</reference>
<dbReference type="Gene3D" id="1.10.1520.10">
    <property type="entry name" value="Ribonuclease III domain"/>
    <property type="match status" value="1"/>
</dbReference>
<dbReference type="PROSITE" id="PS50137">
    <property type="entry name" value="DS_RBD"/>
    <property type="match status" value="1"/>
</dbReference>
<evidence type="ECO:0000256" key="3">
    <source>
        <dbReference type="ARBA" id="ARBA00010183"/>
    </source>
</evidence>
<evidence type="ECO:0000313" key="26">
    <source>
        <dbReference type="EMBL" id="PWG52787.1"/>
    </source>
</evidence>
<dbReference type="SUPFAM" id="SSF54768">
    <property type="entry name" value="dsRNA-binding domain-like"/>
    <property type="match status" value="1"/>
</dbReference>
<dbReference type="HAMAP" id="MF_00104">
    <property type="entry name" value="RNase_III"/>
    <property type="match status" value="1"/>
</dbReference>
<dbReference type="EMBL" id="VSTU01000002">
    <property type="protein sequence ID" value="MYZ65849.1"/>
    <property type="molecule type" value="Genomic_DNA"/>
</dbReference>
<evidence type="ECO:0000256" key="15">
    <source>
        <dbReference type="ARBA" id="ARBA00022884"/>
    </source>
</evidence>
<feature type="active site" evidence="17">
    <location>
        <position position="54"/>
    </location>
</feature>
<keyword evidence="9 17" id="KW-0540">Nuclease</keyword>
<dbReference type="AlphaFoldDB" id="A0A089RUV8"/>
<dbReference type="PROSITE" id="PS50142">
    <property type="entry name" value="RNASE_3_2"/>
    <property type="match status" value="1"/>
</dbReference>
<evidence type="ECO:0000256" key="10">
    <source>
        <dbReference type="ARBA" id="ARBA00022723"/>
    </source>
</evidence>
<keyword evidence="13 17" id="KW-0378">Hydrolase</keyword>
<comment type="function">
    <text evidence="17">Digests double-stranded RNA. Involved in the processing of primary rRNA transcript to yield the immediate precursors to the large and small rRNAs (23S and 16S). Processes some mRNAs, and tRNAs when they are encoded in the rRNA operon. Processes pre-crRNA and tracrRNA of type II CRISPR loci if present in the organism.</text>
</comment>
<dbReference type="Proteomes" id="UP000218139">
    <property type="component" value="Unassembled WGS sequence"/>
</dbReference>
<evidence type="ECO:0000313" key="27">
    <source>
        <dbReference type="EMBL" id="WII29229.1"/>
    </source>
</evidence>
<gene>
    <name evidence="17 20" type="primary">rnc</name>
    <name evidence="25" type="ORF">A8C52_02210</name>
    <name evidence="24" type="ORF">B6U37_03300</name>
    <name evidence="21" type="ORF">B7R82_05655</name>
    <name evidence="26" type="ORF">DB362_02395</name>
    <name evidence="23" type="ORF">FYL06_02585</name>
    <name evidence="22" type="ORF">FYL10_00745</name>
    <name evidence="20" type="ORF">LSJ_0673</name>
    <name evidence="27" type="ORF">QFE45_03765</name>
</gene>
<evidence type="ECO:0000256" key="11">
    <source>
        <dbReference type="ARBA" id="ARBA00022730"/>
    </source>
</evidence>
<keyword evidence="11 17" id="KW-0699">rRNA-binding</keyword>
<dbReference type="PANTHER" id="PTHR11207">
    <property type="entry name" value="RIBONUCLEASE III"/>
    <property type="match status" value="1"/>
</dbReference>
<dbReference type="SMR" id="A0A089RUV8"/>
<keyword evidence="10 17" id="KW-0479">Metal-binding</keyword>
<dbReference type="Proteomes" id="UP000471300">
    <property type="component" value="Unassembled WGS sequence"/>
</dbReference>
<feature type="binding site" evidence="17">
    <location>
        <position position="123"/>
    </location>
    <ligand>
        <name>Mg(2+)</name>
        <dbReference type="ChEBI" id="CHEBI:18420"/>
    </ligand>
</feature>
<keyword evidence="15 17" id="KW-0694">RNA-binding</keyword>
<evidence type="ECO:0000313" key="33">
    <source>
        <dbReference type="Proteomes" id="UP000470980"/>
    </source>
</evidence>
<evidence type="ECO:0000256" key="9">
    <source>
        <dbReference type="ARBA" id="ARBA00022722"/>
    </source>
</evidence>
<evidence type="ECO:0000256" key="14">
    <source>
        <dbReference type="ARBA" id="ARBA00022842"/>
    </source>
</evidence>
<evidence type="ECO:0000313" key="23">
    <source>
        <dbReference type="EMBL" id="MYZ65849.1"/>
    </source>
</evidence>
<evidence type="ECO:0000256" key="2">
    <source>
        <dbReference type="ARBA" id="ARBA00004496"/>
    </source>
</evidence>
<comment type="subcellular location">
    <subcellularLocation>
        <location evidence="2 17">Cytoplasm</location>
    </subcellularLocation>
</comment>
<sequence length="232" mass="26957">MIEGLQEMLKRDFNITFKDVDLLDAAFTHASYVNETPERKKKLKYYERIEFLGDAVMQLCVSEYIYEHYPEMPEGKMSRLRAAMVRADSFSKFAIECHFNEYIRLGKGEEKGNARQRPSLLCDIFESFIGALYLDQGKDEVVRFISKVIFPKLELGWFDHMMDNKTELQEVLQQNGECKIKYNEVNVTGPDNERVYTMNVVVNNEVMGEGTGRTKKAAEQMAAYQALKKLRK</sequence>
<keyword evidence="7 17" id="KW-0507">mRNA processing</keyword>
<dbReference type="FunFam" id="1.10.1520.10:FF:000001">
    <property type="entry name" value="Ribonuclease 3"/>
    <property type="match status" value="1"/>
</dbReference>
<evidence type="ECO:0000313" key="32">
    <source>
        <dbReference type="Proteomes" id="UP000245607"/>
    </source>
</evidence>
<comment type="similarity">
    <text evidence="3">Belongs to the ribonuclease III family.</text>
</comment>
<name>A0A089RUV8_9LACO</name>
<evidence type="ECO:0000256" key="8">
    <source>
        <dbReference type="ARBA" id="ARBA00022694"/>
    </source>
</evidence>
<dbReference type="GO" id="GO:0006397">
    <property type="term" value="P:mRNA processing"/>
    <property type="evidence" value="ECO:0007669"/>
    <property type="project" value="UniProtKB-UniRule"/>
</dbReference>
<dbReference type="GO" id="GO:0046872">
    <property type="term" value="F:metal ion binding"/>
    <property type="evidence" value="ECO:0007669"/>
    <property type="project" value="UniProtKB-KW"/>
</dbReference>
<comment type="cofactor">
    <cofactor evidence="17">
        <name>Mg(2+)</name>
        <dbReference type="ChEBI" id="CHEBI:18420"/>
    </cofactor>
</comment>
<dbReference type="GO" id="GO:0019843">
    <property type="term" value="F:rRNA binding"/>
    <property type="evidence" value="ECO:0007669"/>
    <property type="project" value="UniProtKB-KW"/>
</dbReference>
<reference evidence="24 29" key="3">
    <citation type="submission" date="2017-03" db="EMBL/GenBank/DDBJ databases">
        <title>Phylogenomics and comparative genomics of Lactobacillus salivarius, a mammalian gut commensal.</title>
        <authorList>
            <person name="Harris H.M."/>
        </authorList>
    </citation>
    <scope>NUCLEOTIDE SEQUENCE [LARGE SCALE GENOMIC DNA]</scope>
    <source>
        <strain evidence="24 29">AH4231</strain>
    </source>
</reference>
<dbReference type="InterPro" id="IPR000999">
    <property type="entry name" value="RNase_III_dom"/>
</dbReference>
<feature type="active site" evidence="17">
    <location>
        <position position="126"/>
    </location>
</feature>
<dbReference type="OMA" id="LTHKSCK"/>
<dbReference type="GO" id="GO:0006364">
    <property type="term" value="P:rRNA processing"/>
    <property type="evidence" value="ECO:0007669"/>
    <property type="project" value="UniProtKB-UniRule"/>
</dbReference>
<dbReference type="NCBIfam" id="TIGR02191">
    <property type="entry name" value="RNaseIII"/>
    <property type="match status" value="1"/>
</dbReference>
<evidence type="ECO:0000256" key="6">
    <source>
        <dbReference type="ARBA" id="ARBA00022552"/>
    </source>
</evidence>
<dbReference type="EMBL" id="CP123971">
    <property type="protein sequence ID" value="WII29229.1"/>
    <property type="molecule type" value="Genomic_DNA"/>
</dbReference>
<dbReference type="SUPFAM" id="SSF69065">
    <property type="entry name" value="RNase III domain-like"/>
    <property type="match status" value="1"/>
</dbReference>
<dbReference type="InterPro" id="IPR036389">
    <property type="entry name" value="RNase_III_sf"/>
</dbReference>
<dbReference type="EMBL" id="NBEY01000031">
    <property type="protein sequence ID" value="OQR25691.1"/>
    <property type="molecule type" value="Genomic_DNA"/>
</dbReference>
<evidence type="ECO:0000313" key="24">
    <source>
        <dbReference type="EMBL" id="OQR25691.1"/>
    </source>
</evidence>
<evidence type="ECO:0000313" key="20">
    <source>
        <dbReference type="EMBL" id="AIR10367.1"/>
    </source>
</evidence>
<reference evidence="21 30" key="4">
    <citation type="submission" date="2017-04" db="EMBL/GenBank/DDBJ databases">
        <title>Complete genome sequence of Lactobacillus salivarius ZLS006, a probiotic strain isolated from healthy piglet.</title>
        <authorList>
            <person name="Zhang D."/>
        </authorList>
    </citation>
    <scope>NUCLEOTIDE SEQUENCE [LARGE SCALE GENOMIC DNA]</scope>
    <source>
        <strain evidence="21 30">ZLS006</strain>
    </source>
</reference>
<keyword evidence="12 17" id="KW-0255">Endonuclease</keyword>
<evidence type="ECO:0000256" key="13">
    <source>
        <dbReference type="ARBA" id="ARBA00022801"/>
    </source>
</evidence>
<evidence type="ECO:0000313" key="31">
    <source>
        <dbReference type="Proteomes" id="UP000218139"/>
    </source>
</evidence>
<evidence type="ECO:0000313" key="28">
    <source>
        <dbReference type="Proteomes" id="UP000029488"/>
    </source>
</evidence>
<dbReference type="FunFam" id="3.30.160.20:FF:000003">
    <property type="entry name" value="Ribonuclease 3"/>
    <property type="match status" value="1"/>
</dbReference>
<keyword evidence="6 17" id="KW-0698">rRNA processing</keyword>
<dbReference type="Pfam" id="PF14622">
    <property type="entry name" value="Ribonucleas_3_3"/>
    <property type="match status" value="1"/>
</dbReference>
<proteinExistence type="inferred from homology"/>
<evidence type="ECO:0000313" key="34">
    <source>
        <dbReference type="Proteomes" id="UP000471300"/>
    </source>
</evidence>
<reference evidence="20 28" key="1">
    <citation type="journal article" date="2014" name="BMC Genomics">
        <title>Unusual genome complexity in Lactobacillus salivarius JCM1046.</title>
        <authorList>
            <person name="Raftis E.J."/>
            <person name="Forde B.M."/>
            <person name="Claesson M.J."/>
            <person name="O'Toole P.W."/>
        </authorList>
    </citation>
    <scope>NUCLEOTIDE SEQUENCE [LARGE SCALE GENOMIC DNA]</scope>
    <source>
        <strain evidence="20 28">JCM1046</strain>
    </source>
</reference>
<evidence type="ECO:0000256" key="4">
    <source>
        <dbReference type="ARBA" id="ARBA00011738"/>
    </source>
</evidence>
<evidence type="ECO:0000256" key="1">
    <source>
        <dbReference type="ARBA" id="ARBA00000109"/>
    </source>
</evidence>
<dbReference type="EMBL" id="CP020858">
    <property type="protein sequence ID" value="ARU19501.1"/>
    <property type="molecule type" value="Genomic_DNA"/>
</dbReference>
<evidence type="ECO:0000313" key="21">
    <source>
        <dbReference type="EMBL" id="ARU19501.1"/>
    </source>
</evidence>
<reference evidence="25 31" key="2">
    <citation type="submission" date="2016-05" db="EMBL/GenBank/DDBJ databases">
        <authorList>
            <person name="Lee J.-Y."/>
            <person name="Kim E.B."/>
            <person name="Choi Y.-J."/>
        </authorList>
    </citation>
    <scope>NUCLEOTIDE SEQUENCE [LARGE SCALE GENOMIC DNA]</scope>
    <source>
        <strain evidence="25 31">KLA006</strain>
    </source>
</reference>
<evidence type="ECO:0000313" key="25">
    <source>
        <dbReference type="EMBL" id="PAY44619.1"/>
    </source>
</evidence>
<keyword evidence="8 17" id="KW-0819">tRNA processing</keyword>
<dbReference type="GO" id="GO:0042802">
    <property type="term" value="F:identical protein binding"/>
    <property type="evidence" value="ECO:0007669"/>
    <property type="project" value="UniProtKB-ARBA"/>
</dbReference>
<dbReference type="PANTHER" id="PTHR11207:SF0">
    <property type="entry name" value="RIBONUCLEASE 3"/>
    <property type="match status" value="1"/>
</dbReference>
<dbReference type="EMBL" id="LXZO01000123">
    <property type="protein sequence ID" value="PAY44619.1"/>
    <property type="molecule type" value="Genomic_DNA"/>
</dbReference>
<dbReference type="SMART" id="SM00535">
    <property type="entry name" value="RIBOc"/>
    <property type="match status" value="1"/>
</dbReference>
<reference evidence="33 34" key="6">
    <citation type="journal article" date="2020" name="Food Funct.">
        <title>Screening of Lactobacillus salivarius strains from the feces of Chinese populations and the evaluation of their effects against intestinal inflammation in mice.</title>
        <authorList>
            <person name="Zhai Q."/>
            <person name="Shen X."/>
            <person name="Cen S."/>
            <person name="Zhang C."/>
            <person name="Tian F."/>
            <person name="Zhao J."/>
            <person name="Zhang H."/>
            <person name="Xue Y."/>
            <person name="Chen W."/>
        </authorList>
    </citation>
    <scope>NUCLEOTIDE SEQUENCE [LARGE SCALE GENOMIC DNA]</scope>
    <source>
        <strain evidence="23 34">FZJTZ28M4.scaf</strain>
        <strain evidence="22 33">FZJTZ9M6.scaf</strain>
    </source>
</reference>
<keyword evidence="14 17" id="KW-0460">Magnesium</keyword>
<dbReference type="EMBL" id="QFAS01000005">
    <property type="protein sequence ID" value="PWG52787.1"/>
    <property type="molecule type" value="Genomic_DNA"/>
</dbReference>
<evidence type="ECO:0000313" key="30">
    <source>
        <dbReference type="Proteomes" id="UP000195378"/>
    </source>
</evidence>
<dbReference type="EC" id="3.1.26.3" evidence="17"/>
<dbReference type="EMBL" id="CP007646">
    <property type="protein sequence ID" value="AIR10367.1"/>
    <property type="molecule type" value="Genomic_DNA"/>
</dbReference>
<dbReference type="GO" id="GO:0003725">
    <property type="term" value="F:double-stranded RNA binding"/>
    <property type="evidence" value="ECO:0007669"/>
    <property type="project" value="TreeGrafter"/>
</dbReference>
<dbReference type="InterPro" id="IPR011907">
    <property type="entry name" value="RNase_III"/>
</dbReference>
<accession>A0A089RUV8</accession>
<feature type="binding site" evidence="17">
    <location>
        <position position="126"/>
    </location>
    <ligand>
        <name>Mg(2+)</name>
        <dbReference type="ChEBI" id="CHEBI:18420"/>
    </ligand>
</feature>
<dbReference type="RefSeq" id="WP_003701755.1">
    <property type="nucleotide sequence ID" value="NZ_CABMGV010000001.1"/>
</dbReference>
<dbReference type="Pfam" id="PF00035">
    <property type="entry name" value="dsrm"/>
    <property type="match status" value="1"/>
</dbReference>
<feature type="binding site" evidence="17">
    <location>
        <position position="50"/>
    </location>
    <ligand>
        <name>Mg(2+)</name>
        <dbReference type="ChEBI" id="CHEBI:18420"/>
    </ligand>
</feature>